<evidence type="ECO:0000313" key="6">
    <source>
        <dbReference type="EMBL" id="SFS78655.1"/>
    </source>
</evidence>
<keyword evidence="3 6" id="KW-0328">Glycosyltransferase</keyword>
<evidence type="ECO:0000313" key="7">
    <source>
        <dbReference type="Proteomes" id="UP000199312"/>
    </source>
</evidence>
<evidence type="ECO:0000256" key="3">
    <source>
        <dbReference type="ARBA" id="ARBA00022676"/>
    </source>
</evidence>
<organism evidence="6 7">
    <name type="scientific">Lutibacter maritimus</name>
    <dbReference type="NCBI Taxonomy" id="593133"/>
    <lineage>
        <taxon>Bacteria</taxon>
        <taxon>Pseudomonadati</taxon>
        <taxon>Bacteroidota</taxon>
        <taxon>Flavobacteriia</taxon>
        <taxon>Flavobacteriales</taxon>
        <taxon>Flavobacteriaceae</taxon>
        <taxon>Lutibacter</taxon>
    </lineage>
</organism>
<dbReference type="InterPro" id="IPR009993">
    <property type="entry name" value="WecF"/>
</dbReference>
<accession>A0A1I6SNW5</accession>
<dbReference type="Proteomes" id="UP000199312">
    <property type="component" value="Unassembled WGS sequence"/>
</dbReference>
<evidence type="ECO:0000256" key="4">
    <source>
        <dbReference type="ARBA" id="ARBA00022679"/>
    </source>
</evidence>
<dbReference type="EMBL" id="FOZP01000010">
    <property type="protein sequence ID" value="SFS78655.1"/>
    <property type="molecule type" value="Genomic_DNA"/>
</dbReference>
<keyword evidence="5" id="KW-0472">Membrane</keyword>
<dbReference type="AlphaFoldDB" id="A0A1I6SNW5"/>
<dbReference type="GO" id="GO:0008417">
    <property type="term" value="F:fucosyltransferase activity"/>
    <property type="evidence" value="ECO:0007669"/>
    <property type="project" value="InterPro"/>
</dbReference>
<gene>
    <name evidence="6" type="ORF">SAMN04488006_0012</name>
</gene>
<keyword evidence="7" id="KW-1185">Reference proteome</keyword>
<evidence type="ECO:0000256" key="1">
    <source>
        <dbReference type="ARBA" id="ARBA00022475"/>
    </source>
</evidence>
<keyword evidence="4 6" id="KW-0808">Transferase</keyword>
<evidence type="ECO:0000256" key="5">
    <source>
        <dbReference type="ARBA" id="ARBA00023136"/>
    </source>
</evidence>
<reference evidence="7" key="1">
    <citation type="submission" date="2016-10" db="EMBL/GenBank/DDBJ databases">
        <authorList>
            <person name="Varghese N."/>
            <person name="Submissions S."/>
        </authorList>
    </citation>
    <scope>NUCLEOTIDE SEQUENCE [LARGE SCALE GENOMIC DNA]</scope>
    <source>
        <strain evidence="7">DSM 24450</strain>
    </source>
</reference>
<dbReference type="GO" id="GO:0009246">
    <property type="term" value="P:enterobacterial common antigen biosynthetic process"/>
    <property type="evidence" value="ECO:0007669"/>
    <property type="project" value="InterPro"/>
</dbReference>
<keyword evidence="2" id="KW-0997">Cell inner membrane</keyword>
<keyword evidence="1" id="KW-1003">Cell membrane</keyword>
<sequence length="402" mass="47058">MEILHVFNDDKFIDPAIKLIESVYPNSSLYFIIQSNESPFKYVKSPLGKPLILKGSEDEINFVKFIHDNKIKVVFFHALDFKKQHLVNLLKDEILKVWFIWGYDLYYNWPLFKKNIFEKETKKYLNINFNTKEKIIYNTFSLFLFKNLYKLENVLPNKIIRILKNKYDTAFYKAVKKIDIVVPVVPTEYKLVRKIDDNNVYGPFTYGCIEDILNDKINDNVLDARNILIGNSGDPSNNHLDIFKKLNELGIHDRKIIVPLSYAGSKDYIAHVIEIGKRYFGENFIPLVNFMPLKEYNQLVSSCGFVVFNHVRQQAVANIIAMSYMGAKIFLNEKSPVYEYYKSIGINLKGIKQINKNTLITNLTLDEFKRNQRILFDIYSRDAVQNKIKILLNVVNQQITSK</sequence>
<dbReference type="RefSeq" id="WP_177219222.1">
    <property type="nucleotide sequence ID" value="NZ_FOZP01000010.1"/>
</dbReference>
<proteinExistence type="predicted"/>
<evidence type="ECO:0000256" key="2">
    <source>
        <dbReference type="ARBA" id="ARBA00022519"/>
    </source>
</evidence>
<name>A0A1I6SNW5_9FLAO</name>
<dbReference type="STRING" id="593133.SAMN04488006_0012"/>
<dbReference type="Pfam" id="PF07429">
    <property type="entry name" value="Glyco_transf_56"/>
    <property type="match status" value="1"/>
</dbReference>
<protein>
    <submittedName>
        <fullName evidence="6">4-alpha-L-fucosyltransferase glycosyl transferase group 56</fullName>
    </submittedName>
</protein>